<dbReference type="Proteomes" id="UP000256829">
    <property type="component" value="Unassembled WGS sequence"/>
</dbReference>
<dbReference type="EMBL" id="QTJR01000006">
    <property type="protein sequence ID" value="RDY67160.1"/>
    <property type="molecule type" value="Genomic_DNA"/>
</dbReference>
<keyword evidence="1" id="KW-0812">Transmembrane</keyword>
<keyword evidence="1" id="KW-0472">Membrane</keyword>
<keyword evidence="1" id="KW-1133">Transmembrane helix</keyword>
<accession>A0A3D8VCM8</accession>
<evidence type="ECO:0000256" key="1">
    <source>
        <dbReference type="SAM" id="Phobius"/>
    </source>
</evidence>
<reference evidence="2 3" key="1">
    <citation type="submission" date="2018-08" db="EMBL/GenBank/DDBJ databases">
        <title>Lysobacter soli KCTC 22011, whole genome shotgun sequence.</title>
        <authorList>
            <person name="Zhang X."/>
            <person name="Feng G."/>
            <person name="Zhu H."/>
        </authorList>
    </citation>
    <scope>NUCLEOTIDE SEQUENCE [LARGE SCALE GENOMIC DNA]</scope>
    <source>
        <strain evidence="2 3">KCTC 22011</strain>
    </source>
</reference>
<gene>
    <name evidence="2" type="ORF">DX912_10865</name>
</gene>
<evidence type="ECO:0000313" key="3">
    <source>
        <dbReference type="Proteomes" id="UP000256829"/>
    </source>
</evidence>
<dbReference type="RefSeq" id="WP_115842531.1">
    <property type="nucleotide sequence ID" value="NZ_CP183976.1"/>
</dbReference>
<evidence type="ECO:0000313" key="2">
    <source>
        <dbReference type="EMBL" id="RDY67160.1"/>
    </source>
</evidence>
<proteinExistence type="predicted"/>
<dbReference type="AlphaFoldDB" id="A0A3D8VCM8"/>
<feature type="transmembrane region" description="Helical" evidence="1">
    <location>
        <begin position="32"/>
        <end position="51"/>
    </location>
</feature>
<keyword evidence="3" id="KW-1185">Reference proteome</keyword>
<feature type="transmembrane region" description="Helical" evidence="1">
    <location>
        <begin position="58"/>
        <end position="81"/>
    </location>
</feature>
<feature type="transmembrane region" description="Helical" evidence="1">
    <location>
        <begin position="7"/>
        <end position="26"/>
    </location>
</feature>
<feature type="transmembrane region" description="Helical" evidence="1">
    <location>
        <begin position="101"/>
        <end position="119"/>
    </location>
</feature>
<organism evidence="2 3">
    <name type="scientific">Lysobacter soli</name>
    <dbReference type="NCBI Taxonomy" id="453783"/>
    <lineage>
        <taxon>Bacteria</taxon>
        <taxon>Pseudomonadati</taxon>
        <taxon>Pseudomonadota</taxon>
        <taxon>Gammaproteobacteria</taxon>
        <taxon>Lysobacterales</taxon>
        <taxon>Lysobacteraceae</taxon>
        <taxon>Lysobacter</taxon>
    </lineage>
</organism>
<sequence length="120" mass="12893">MRYAAFDFLRSVITTALLAWSVFAIMRWQRPLIARGLGWSWVALAGILSAVQWMVNVALGNAICCPILVALLVLISMVGLAPDDSVLTSAATAQSLWFRRALASAVLGTLGGMAVWMALL</sequence>
<comment type="caution">
    <text evidence="2">The sequence shown here is derived from an EMBL/GenBank/DDBJ whole genome shotgun (WGS) entry which is preliminary data.</text>
</comment>
<name>A0A3D8VCM8_9GAMM</name>
<protein>
    <submittedName>
        <fullName evidence="2">Uncharacterized protein</fullName>
    </submittedName>
</protein>